<gene>
    <name evidence="10" type="ORF">JFL75_07390</name>
</gene>
<feature type="domain" description="DNA-directed DNA polymerase family B multifunctional" evidence="8">
    <location>
        <begin position="428"/>
        <end position="760"/>
    </location>
</feature>
<reference evidence="10" key="1">
    <citation type="submission" date="2021-01" db="EMBL/GenBank/DDBJ databases">
        <title>Description of Breznakiella homolactica.</title>
        <authorList>
            <person name="Song Y."/>
            <person name="Brune A."/>
        </authorList>
    </citation>
    <scope>NUCLEOTIDE SEQUENCE</scope>
    <source>
        <strain evidence="10">RmG30</strain>
    </source>
</reference>
<dbReference type="Gene3D" id="3.30.420.10">
    <property type="entry name" value="Ribonuclease H-like superfamily/Ribonuclease H"/>
    <property type="match status" value="1"/>
</dbReference>
<dbReference type="PANTHER" id="PTHR10322:SF23">
    <property type="entry name" value="DNA POLYMERASE DELTA CATALYTIC SUBUNIT"/>
    <property type="match status" value="1"/>
</dbReference>
<organism evidence="10 11">
    <name type="scientific">Breznakiella homolactica</name>
    <dbReference type="NCBI Taxonomy" id="2798577"/>
    <lineage>
        <taxon>Bacteria</taxon>
        <taxon>Pseudomonadati</taxon>
        <taxon>Spirochaetota</taxon>
        <taxon>Spirochaetia</taxon>
        <taxon>Spirochaetales</taxon>
        <taxon>Breznakiellaceae</taxon>
        <taxon>Breznakiella</taxon>
    </lineage>
</organism>
<keyword evidence="3 7" id="KW-0548">Nucleotidyltransferase</keyword>
<dbReference type="Gene3D" id="1.10.132.60">
    <property type="entry name" value="DNA polymerase family B, C-terminal domain"/>
    <property type="match status" value="1"/>
</dbReference>
<keyword evidence="5 7" id="KW-0238">DNA-binding</keyword>
<keyword evidence="4 7" id="KW-0239">DNA-directed DNA polymerase</keyword>
<dbReference type="InterPro" id="IPR006134">
    <property type="entry name" value="DNA-dir_DNA_pol_B_multi_dom"/>
</dbReference>
<evidence type="ECO:0000256" key="7">
    <source>
        <dbReference type="RuleBase" id="RU000442"/>
    </source>
</evidence>
<dbReference type="RefSeq" id="WP_215628034.1">
    <property type="nucleotide sequence ID" value="NZ_CP067089.2"/>
</dbReference>
<dbReference type="GO" id="GO:0008296">
    <property type="term" value="F:3'-5'-DNA exonuclease activity"/>
    <property type="evidence" value="ECO:0007669"/>
    <property type="project" value="TreeGrafter"/>
</dbReference>
<dbReference type="PROSITE" id="PS00116">
    <property type="entry name" value="DNA_POLYMERASE_B"/>
    <property type="match status" value="1"/>
</dbReference>
<proteinExistence type="inferred from homology"/>
<feature type="domain" description="DNA-directed DNA polymerase family B exonuclease" evidence="9">
    <location>
        <begin position="223"/>
        <end position="314"/>
    </location>
</feature>
<dbReference type="Gene3D" id="3.90.1600.10">
    <property type="entry name" value="Palm domain of DNA polymerase"/>
    <property type="match status" value="2"/>
</dbReference>
<dbReference type="InterPro" id="IPR012337">
    <property type="entry name" value="RNaseH-like_sf"/>
</dbReference>
<dbReference type="GO" id="GO:0045004">
    <property type="term" value="P:DNA replication proofreading"/>
    <property type="evidence" value="ECO:0007669"/>
    <property type="project" value="TreeGrafter"/>
</dbReference>
<dbReference type="GO" id="GO:0003887">
    <property type="term" value="F:DNA-directed DNA polymerase activity"/>
    <property type="evidence" value="ECO:0007669"/>
    <property type="project" value="UniProtKB-KW"/>
</dbReference>
<dbReference type="PRINTS" id="PR00106">
    <property type="entry name" value="DNAPOLB"/>
</dbReference>
<dbReference type="GO" id="GO:0009432">
    <property type="term" value="P:SOS response"/>
    <property type="evidence" value="ECO:0007669"/>
    <property type="project" value="TreeGrafter"/>
</dbReference>
<dbReference type="SUPFAM" id="SSF53098">
    <property type="entry name" value="Ribonuclease H-like"/>
    <property type="match status" value="1"/>
</dbReference>
<dbReference type="AlphaFoldDB" id="A0A7T8BAI9"/>
<keyword evidence="2 7" id="KW-0808">Transferase</keyword>
<dbReference type="SUPFAM" id="SSF56672">
    <property type="entry name" value="DNA/RNA polymerases"/>
    <property type="match status" value="1"/>
</dbReference>
<dbReference type="InterPro" id="IPR042087">
    <property type="entry name" value="DNA_pol_B_thumb"/>
</dbReference>
<evidence type="ECO:0000256" key="3">
    <source>
        <dbReference type="ARBA" id="ARBA00022695"/>
    </source>
</evidence>
<keyword evidence="11" id="KW-1185">Reference proteome</keyword>
<evidence type="ECO:0000313" key="11">
    <source>
        <dbReference type="Proteomes" id="UP000595917"/>
    </source>
</evidence>
<evidence type="ECO:0000256" key="5">
    <source>
        <dbReference type="ARBA" id="ARBA00023125"/>
    </source>
</evidence>
<comment type="catalytic activity">
    <reaction evidence="6 7">
        <text>DNA(n) + a 2'-deoxyribonucleoside 5'-triphosphate = DNA(n+1) + diphosphate</text>
        <dbReference type="Rhea" id="RHEA:22508"/>
        <dbReference type="Rhea" id="RHEA-COMP:17339"/>
        <dbReference type="Rhea" id="RHEA-COMP:17340"/>
        <dbReference type="ChEBI" id="CHEBI:33019"/>
        <dbReference type="ChEBI" id="CHEBI:61560"/>
        <dbReference type="ChEBI" id="CHEBI:173112"/>
        <dbReference type="EC" id="2.7.7.7"/>
    </reaction>
</comment>
<dbReference type="EC" id="2.7.7.7" evidence="7"/>
<evidence type="ECO:0000256" key="4">
    <source>
        <dbReference type="ARBA" id="ARBA00022932"/>
    </source>
</evidence>
<dbReference type="EMBL" id="CP067089">
    <property type="protein sequence ID" value="QQO10729.1"/>
    <property type="molecule type" value="Genomic_DNA"/>
</dbReference>
<evidence type="ECO:0000256" key="6">
    <source>
        <dbReference type="ARBA" id="ARBA00049244"/>
    </source>
</evidence>
<protein>
    <recommendedName>
        <fullName evidence="7">DNA polymerase</fullName>
        <ecNumber evidence="7">2.7.7.7</ecNumber>
    </recommendedName>
</protein>
<dbReference type="Pfam" id="PF03104">
    <property type="entry name" value="DNA_pol_B_exo1"/>
    <property type="match status" value="1"/>
</dbReference>
<sequence>MAKVPDTAAVKQENGPVPSYRGFLVHAYADVSGNRLFFTGRLEDGRSFAAADASWRPYFHIYEYDAHRCLPLLSSVQYDCAPSSRQPFEGTGTLLRITLRNYRDRNRVLDLLAGAGIATPDGDIKPPDLFLMERGIRGPLMIRGTYRSGTRVDAVFPCPELLPLTESAAIPLMLVSADIETDTRTGAIRAVSLCSADVSFSGYSGLVRIADPAGIRQDEITGPRGERIIFHAHEESLLRAFVEDIRSRDPDIITGWNFLDFDFPRLADRCSLFRIPFALGRSPEPAKFFASDGRRSAAALVPGRQIIDALRIARAGPERFPDNSLETVSRSVLGEGKDVASSGAAKIEELDRMYGADPEGFASYCYGDSELVLRILEKTGLFRLTMERASLTGVSLDKAWTSVVSFERIYGAELFKRDIAPIAVGRATGHDEGAAGGTLLDPQPGLFRNVAVFDFRSLYPSIMRTFNVDPLAYARSGVAAGTQQAGDSRDRLTAPNGAAFSREPGIMPELIAAYFRERRAALDAGDTIAAHVYKILMNSFYGVLGTGACRYGKAAIAGAITSYARKWLLLSRDWFVEQGYTVLYGDTDSLFIETGLPEGSAYGEFLSLCSGLASRLNTFITGTIDREYGLESFLELRFEKVYTRFLIPPIRALRDAGELRGRAKGYAGYLLGEDSRSEVEVKGMEAVRRDTTPLARRLQLELLDLVFSAEDRDRFKDHVVGTIRSLKAGELDRELIYRKRLTRPPESYTASTPPQVKAARALGWKGRRGTVEYLWTMSGPEPTALQTSPLDYDHYIDSQVLPVAESIAAALGWNEELFPHKGRRRLDLESGQMELGL</sequence>
<accession>A0A7T8BAI9</accession>
<keyword evidence="7" id="KW-0235">DNA replication</keyword>
<dbReference type="InterPro" id="IPR017964">
    <property type="entry name" value="DNA-dir_DNA_pol_B_CS"/>
</dbReference>
<dbReference type="GO" id="GO:0000166">
    <property type="term" value="F:nucleotide binding"/>
    <property type="evidence" value="ECO:0007669"/>
    <property type="project" value="InterPro"/>
</dbReference>
<name>A0A7T8BAI9_9SPIR</name>
<dbReference type="Proteomes" id="UP000595917">
    <property type="component" value="Chromosome"/>
</dbReference>
<dbReference type="KEGG" id="bhc:JFL75_07390"/>
<dbReference type="InterPro" id="IPR050240">
    <property type="entry name" value="DNA_pol_type-B"/>
</dbReference>
<comment type="similarity">
    <text evidence="1 7">Belongs to the DNA polymerase type-B family.</text>
</comment>
<dbReference type="InterPro" id="IPR023211">
    <property type="entry name" value="DNA_pol_palm_dom_sf"/>
</dbReference>
<evidence type="ECO:0000256" key="2">
    <source>
        <dbReference type="ARBA" id="ARBA00022679"/>
    </source>
</evidence>
<dbReference type="SMART" id="SM00486">
    <property type="entry name" value="POLBc"/>
    <property type="match status" value="1"/>
</dbReference>
<dbReference type="InterPro" id="IPR036397">
    <property type="entry name" value="RNaseH_sf"/>
</dbReference>
<dbReference type="InterPro" id="IPR043502">
    <property type="entry name" value="DNA/RNA_pol_sf"/>
</dbReference>
<evidence type="ECO:0000256" key="1">
    <source>
        <dbReference type="ARBA" id="ARBA00005755"/>
    </source>
</evidence>
<dbReference type="InterPro" id="IPR006172">
    <property type="entry name" value="DNA-dir_DNA_pol_B"/>
</dbReference>
<evidence type="ECO:0000259" key="9">
    <source>
        <dbReference type="Pfam" id="PF03104"/>
    </source>
</evidence>
<evidence type="ECO:0000313" key="10">
    <source>
        <dbReference type="EMBL" id="QQO10729.1"/>
    </source>
</evidence>
<dbReference type="Pfam" id="PF00136">
    <property type="entry name" value="DNA_pol_B"/>
    <property type="match status" value="1"/>
</dbReference>
<dbReference type="GO" id="GO:0003677">
    <property type="term" value="F:DNA binding"/>
    <property type="evidence" value="ECO:0007669"/>
    <property type="project" value="UniProtKB-KW"/>
</dbReference>
<dbReference type="InterPro" id="IPR006133">
    <property type="entry name" value="DNA-dir_DNA_pol_B_exonuc"/>
</dbReference>
<evidence type="ECO:0000259" key="8">
    <source>
        <dbReference type="Pfam" id="PF00136"/>
    </source>
</evidence>
<dbReference type="PANTHER" id="PTHR10322">
    <property type="entry name" value="DNA POLYMERASE CATALYTIC SUBUNIT"/>
    <property type="match status" value="1"/>
</dbReference>